<sequence length="720" mass="78710">MALRRRRRHHRRALTIHHETHYGSKNYKLKGPVQSNALQFFYSTEMTSGVENELILAILTKDVSTVKSIIRDGFDVSNPDSHGNSPLHYAVFVGDVAITSVLLESGANINAQDSLGLSPLHRAISANNFDVAKLLVDKVKLMSRKLRVSPEMSISEICQETVVTPVDAQLCIMLLIAVTLSDNLGRTAMHFMACGGHIPMLSLLREGGASITVTDFYGRNVAHFAAMASQAELLGELLTINAMFASATDNNGYSPLHYAVQNAHNTKTIELNADGITPLHLASEWAKVSRVDSLLLGGAVIDPRSLNDATPLHCAALAGHQLVVKHLIQGGADVNAKMKGDLTPLHLAAFYSYRPVSQTLIEAGADIEAKDACLRTPLHLAANSTEDSGEYTLECLIGSNAAVNVADKCGLTPLHLAASKGLANMLFAHMEDLMEIPTSGVHQGITPVHLATMRNMAKPLLPLAKEIKKKAETVTKKNGALDRPLFTCTDVKNRIPLHYAMKYGYIEPMTILLSQSSAEVCLSWRDRDGGYPFDFSSHGFSERLINCLSLISGFPHVSDYTPLHFAAANGKNNCLEWVLQKFSGISVNRKDSRGRTCGMLSLTAKSGPYWPLILKSNLEQRDSMGRGYLHRAAYLRNRNVLLKVLEKCNPNTRDINGVTPLHVAAAIGEQDTVAILLKFGANPFVKDNRGFTPVDWAAAYNQVSDKDKTVVALMRNIWHQ</sequence>
<feature type="repeat" description="ANK" evidence="3">
    <location>
        <begin position="82"/>
        <end position="114"/>
    </location>
</feature>
<feature type="repeat" description="ANK" evidence="3">
    <location>
        <begin position="656"/>
        <end position="688"/>
    </location>
</feature>
<dbReference type="PROSITE" id="PS50088">
    <property type="entry name" value="ANK_REPEAT"/>
    <property type="match status" value="8"/>
</dbReference>
<evidence type="ECO:0000256" key="2">
    <source>
        <dbReference type="ARBA" id="ARBA00023043"/>
    </source>
</evidence>
<dbReference type="WBParaSite" id="ACAC_0001166001-mRNA-1">
    <property type="protein sequence ID" value="ACAC_0001166001-mRNA-1"/>
    <property type="gene ID" value="ACAC_0001166001"/>
</dbReference>
<dbReference type="PROSITE" id="PS50297">
    <property type="entry name" value="ANK_REP_REGION"/>
    <property type="match status" value="7"/>
</dbReference>
<keyword evidence="4" id="KW-1185">Reference proteome</keyword>
<feature type="repeat" description="ANK" evidence="3">
    <location>
        <begin position="373"/>
        <end position="408"/>
    </location>
</feature>
<dbReference type="Proteomes" id="UP000035642">
    <property type="component" value="Unassembled WGS sequence"/>
</dbReference>
<evidence type="ECO:0000256" key="3">
    <source>
        <dbReference type="PROSITE-ProRule" id="PRU00023"/>
    </source>
</evidence>
<reference evidence="4" key="1">
    <citation type="submission" date="2012-09" db="EMBL/GenBank/DDBJ databases">
        <authorList>
            <person name="Martin A.A."/>
        </authorList>
    </citation>
    <scope>NUCLEOTIDE SEQUENCE</scope>
</reference>
<dbReference type="InterPro" id="IPR002110">
    <property type="entry name" value="Ankyrin_rpt"/>
</dbReference>
<accession>A0A0K0DJP8</accession>
<proteinExistence type="predicted"/>
<feature type="repeat" description="ANK" evidence="3">
    <location>
        <begin position="340"/>
        <end position="372"/>
    </location>
</feature>
<reference evidence="5" key="2">
    <citation type="submission" date="2016-04" db="UniProtKB">
        <authorList>
            <consortium name="WormBaseParasite"/>
        </authorList>
    </citation>
    <scope>IDENTIFICATION</scope>
</reference>
<dbReference type="SUPFAM" id="SSF48403">
    <property type="entry name" value="Ankyrin repeat"/>
    <property type="match status" value="3"/>
</dbReference>
<feature type="repeat" description="ANK" evidence="3">
    <location>
        <begin position="274"/>
        <end position="306"/>
    </location>
</feature>
<dbReference type="AlphaFoldDB" id="A0A0K0DJP8"/>
<dbReference type="Pfam" id="PF12796">
    <property type="entry name" value="Ank_2"/>
    <property type="match status" value="3"/>
</dbReference>
<name>A0A0K0DJP8_ANGCA</name>
<feature type="repeat" description="ANK" evidence="3">
    <location>
        <begin position="307"/>
        <end position="339"/>
    </location>
</feature>
<dbReference type="PRINTS" id="PR01415">
    <property type="entry name" value="ANKYRIN"/>
</dbReference>
<dbReference type="PANTHER" id="PTHR24198">
    <property type="entry name" value="ANKYRIN REPEAT AND PROTEIN KINASE DOMAIN-CONTAINING PROTEIN"/>
    <property type="match status" value="1"/>
</dbReference>
<dbReference type="Pfam" id="PF00023">
    <property type="entry name" value="Ank"/>
    <property type="match status" value="2"/>
</dbReference>
<dbReference type="Gene3D" id="1.25.40.20">
    <property type="entry name" value="Ankyrin repeat-containing domain"/>
    <property type="match status" value="7"/>
</dbReference>
<dbReference type="InterPro" id="IPR036770">
    <property type="entry name" value="Ankyrin_rpt-contain_sf"/>
</dbReference>
<protein>
    <submittedName>
        <fullName evidence="5">ANK_REP_REGION domain-containing protein</fullName>
    </submittedName>
</protein>
<dbReference type="PANTHER" id="PTHR24198:SF165">
    <property type="entry name" value="ANKYRIN REPEAT-CONTAINING PROTEIN-RELATED"/>
    <property type="match status" value="1"/>
</dbReference>
<evidence type="ECO:0000313" key="4">
    <source>
        <dbReference type="Proteomes" id="UP000035642"/>
    </source>
</evidence>
<keyword evidence="1" id="KW-0677">Repeat</keyword>
<dbReference type="STRING" id="6313.A0A0K0DJP8"/>
<evidence type="ECO:0000256" key="1">
    <source>
        <dbReference type="ARBA" id="ARBA00022737"/>
    </source>
</evidence>
<keyword evidence="2 3" id="KW-0040">ANK repeat</keyword>
<feature type="repeat" description="ANK" evidence="3">
    <location>
        <begin position="184"/>
        <end position="216"/>
    </location>
</feature>
<feature type="repeat" description="ANK" evidence="3">
    <location>
        <begin position="115"/>
        <end position="138"/>
    </location>
</feature>
<organism evidence="4 5">
    <name type="scientific">Angiostrongylus cantonensis</name>
    <name type="common">Rat lungworm</name>
    <dbReference type="NCBI Taxonomy" id="6313"/>
    <lineage>
        <taxon>Eukaryota</taxon>
        <taxon>Metazoa</taxon>
        <taxon>Ecdysozoa</taxon>
        <taxon>Nematoda</taxon>
        <taxon>Chromadorea</taxon>
        <taxon>Rhabditida</taxon>
        <taxon>Rhabditina</taxon>
        <taxon>Rhabditomorpha</taxon>
        <taxon>Strongyloidea</taxon>
        <taxon>Metastrongylidae</taxon>
        <taxon>Angiostrongylus</taxon>
    </lineage>
</organism>
<dbReference type="SMART" id="SM00248">
    <property type="entry name" value="ANK"/>
    <property type="match status" value="15"/>
</dbReference>
<evidence type="ECO:0000313" key="5">
    <source>
        <dbReference type="WBParaSite" id="ACAC_0001166001-mRNA-1"/>
    </source>
</evidence>